<sequence length="139" mass="16646">MQKWEEIEQKKEYLEGYINSKNREALIKDQIQQLRLDTMFPALQGDGMPRGSSQKDLSDYTAKIESLMEELKKEWVESVIRYERIRKAINKMNDEQEKEALTRYYLLRENNKAIQRKMGVSKAKLYRIYDSALENFEIL</sequence>
<dbReference type="Proteomes" id="UP000095787">
    <property type="component" value="Unassembled WGS sequence"/>
</dbReference>
<gene>
    <name evidence="1" type="ORF">ERS852456_02512</name>
</gene>
<dbReference type="EMBL" id="CYZO01000046">
    <property type="protein sequence ID" value="CUO42046.1"/>
    <property type="molecule type" value="Genomic_DNA"/>
</dbReference>
<protein>
    <recommendedName>
        <fullName evidence="3">DUF1492 domain-containing protein</fullName>
    </recommendedName>
</protein>
<dbReference type="AlphaFoldDB" id="A0A174EZR1"/>
<proteinExistence type="predicted"/>
<name>A0A174EZR1_9FIRM</name>
<reference evidence="1 2" key="1">
    <citation type="submission" date="2015-09" db="EMBL/GenBank/DDBJ databases">
        <authorList>
            <consortium name="Pathogen Informatics"/>
        </authorList>
    </citation>
    <scope>NUCLEOTIDE SEQUENCE [LARGE SCALE GENOMIC DNA]</scope>
    <source>
        <strain evidence="1 2">2789STDY5834841</strain>
    </source>
</reference>
<dbReference type="InterPro" id="IPR010861">
    <property type="entry name" value="DUF1492"/>
</dbReference>
<evidence type="ECO:0000313" key="1">
    <source>
        <dbReference type="EMBL" id="CUO42046.1"/>
    </source>
</evidence>
<organism evidence="1 2">
    <name type="scientific">[Ruminococcus] torques</name>
    <dbReference type="NCBI Taxonomy" id="33039"/>
    <lineage>
        <taxon>Bacteria</taxon>
        <taxon>Bacillati</taxon>
        <taxon>Bacillota</taxon>
        <taxon>Clostridia</taxon>
        <taxon>Lachnospirales</taxon>
        <taxon>Lachnospiraceae</taxon>
        <taxon>Mediterraneibacter</taxon>
    </lineage>
</organism>
<dbReference type="Pfam" id="PF07374">
    <property type="entry name" value="DUF1492"/>
    <property type="match status" value="1"/>
</dbReference>
<dbReference type="RefSeq" id="WP_055159405.1">
    <property type="nucleotide sequence ID" value="NZ_CYZO01000046.1"/>
</dbReference>
<evidence type="ECO:0000313" key="2">
    <source>
        <dbReference type="Proteomes" id="UP000095787"/>
    </source>
</evidence>
<evidence type="ECO:0008006" key="3">
    <source>
        <dbReference type="Google" id="ProtNLM"/>
    </source>
</evidence>
<accession>A0A174EZR1</accession>